<evidence type="ECO:0000256" key="6">
    <source>
        <dbReference type="SAM" id="MobiDB-lite"/>
    </source>
</evidence>
<evidence type="ECO:0000259" key="7">
    <source>
        <dbReference type="PROSITE" id="PS50977"/>
    </source>
</evidence>
<dbReference type="PANTHER" id="PTHR30055:SF234">
    <property type="entry name" value="HTH-TYPE TRANSCRIPTIONAL REGULATOR BETI"/>
    <property type="match status" value="1"/>
</dbReference>
<proteinExistence type="predicted"/>
<keyword evidence="2" id="KW-0805">Transcription regulation</keyword>
<dbReference type="InterPro" id="IPR001647">
    <property type="entry name" value="HTH_TetR"/>
</dbReference>
<reference evidence="8 9" key="1">
    <citation type="submission" date="2023-05" db="EMBL/GenBank/DDBJ databases">
        <title>Streptantibioticus silvisoli sp. nov., acidotolerant actinomycetes 1 from pine litter.</title>
        <authorList>
            <person name="Swiecimska M."/>
            <person name="Golinska P."/>
            <person name="Sangal V."/>
            <person name="Wachnowicz B."/>
            <person name="Goodfellow M."/>
        </authorList>
    </citation>
    <scope>NUCLEOTIDE SEQUENCE [LARGE SCALE GENOMIC DNA]</scope>
    <source>
        <strain evidence="8 9">DSM 42109</strain>
    </source>
</reference>
<organism evidence="8 9">
    <name type="scientific">Streptomyces iconiensis</name>
    <dbReference type="NCBI Taxonomy" id="1384038"/>
    <lineage>
        <taxon>Bacteria</taxon>
        <taxon>Bacillati</taxon>
        <taxon>Actinomycetota</taxon>
        <taxon>Actinomycetes</taxon>
        <taxon>Kitasatosporales</taxon>
        <taxon>Streptomycetaceae</taxon>
        <taxon>Streptomyces</taxon>
    </lineage>
</organism>
<dbReference type="Pfam" id="PF00440">
    <property type="entry name" value="TetR_N"/>
    <property type="match status" value="1"/>
</dbReference>
<dbReference type="PANTHER" id="PTHR30055">
    <property type="entry name" value="HTH-TYPE TRANSCRIPTIONAL REGULATOR RUTR"/>
    <property type="match status" value="1"/>
</dbReference>
<evidence type="ECO:0000313" key="8">
    <source>
        <dbReference type="EMBL" id="MDJ1132120.1"/>
    </source>
</evidence>
<keyword evidence="4" id="KW-0804">Transcription</keyword>
<dbReference type="PROSITE" id="PS50977">
    <property type="entry name" value="HTH_TETR_2"/>
    <property type="match status" value="1"/>
</dbReference>
<dbReference type="SUPFAM" id="SSF48498">
    <property type="entry name" value="Tetracyclin repressor-like, C-terminal domain"/>
    <property type="match status" value="1"/>
</dbReference>
<evidence type="ECO:0000256" key="1">
    <source>
        <dbReference type="ARBA" id="ARBA00022491"/>
    </source>
</evidence>
<name>A0ABT6ZST6_9ACTN</name>
<dbReference type="Pfam" id="PF13977">
    <property type="entry name" value="TetR_C_6"/>
    <property type="match status" value="1"/>
</dbReference>
<dbReference type="Proteomes" id="UP001214441">
    <property type="component" value="Unassembled WGS sequence"/>
</dbReference>
<dbReference type="SUPFAM" id="SSF46689">
    <property type="entry name" value="Homeodomain-like"/>
    <property type="match status" value="1"/>
</dbReference>
<evidence type="ECO:0000256" key="5">
    <source>
        <dbReference type="PROSITE-ProRule" id="PRU00335"/>
    </source>
</evidence>
<gene>
    <name evidence="8" type="ORF">NMN56_009180</name>
</gene>
<feature type="DNA-binding region" description="H-T-H motif" evidence="5">
    <location>
        <begin position="52"/>
        <end position="71"/>
    </location>
</feature>
<dbReference type="PRINTS" id="PR00455">
    <property type="entry name" value="HTHTETR"/>
</dbReference>
<dbReference type="EMBL" id="JANCPR020000007">
    <property type="protein sequence ID" value="MDJ1132120.1"/>
    <property type="molecule type" value="Genomic_DNA"/>
</dbReference>
<evidence type="ECO:0000256" key="4">
    <source>
        <dbReference type="ARBA" id="ARBA00023163"/>
    </source>
</evidence>
<dbReference type="Gene3D" id="1.10.357.10">
    <property type="entry name" value="Tetracycline Repressor, domain 2"/>
    <property type="match status" value="1"/>
</dbReference>
<dbReference type="InterPro" id="IPR039538">
    <property type="entry name" value="BetI_C"/>
</dbReference>
<dbReference type="RefSeq" id="WP_274042431.1">
    <property type="nucleotide sequence ID" value="NZ_JANCPR020000007.1"/>
</dbReference>
<evidence type="ECO:0000313" key="9">
    <source>
        <dbReference type="Proteomes" id="UP001214441"/>
    </source>
</evidence>
<evidence type="ECO:0000256" key="3">
    <source>
        <dbReference type="ARBA" id="ARBA00023125"/>
    </source>
</evidence>
<keyword evidence="1" id="KW-0678">Repressor</keyword>
<keyword evidence="9" id="KW-1185">Reference proteome</keyword>
<sequence length="223" mass="24071">MSDNPTRQANDDGGTGPVVRRGRPTGDRAAKRAELLKAAASVIAREGYANTSLRKVAHRAGCTTGAVTYYFANKEELVTALAESRFDGFDAMLATGRDRPDVRAILERWLLRATDDPEFWPVMSQLLAHARYEPAFAAAIERRYARHRGELASLLAAGQAQGTIRDDIAADLLADQLGAIGDGWMVMFPIEPERFTPSRVQALLDAAITLIAPPPGARPASGS</sequence>
<evidence type="ECO:0000256" key="2">
    <source>
        <dbReference type="ARBA" id="ARBA00023015"/>
    </source>
</evidence>
<comment type="caution">
    <text evidence="8">The sequence shown here is derived from an EMBL/GenBank/DDBJ whole genome shotgun (WGS) entry which is preliminary data.</text>
</comment>
<feature type="domain" description="HTH tetR-type" evidence="7">
    <location>
        <begin position="29"/>
        <end position="89"/>
    </location>
</feature>
<dbReference type="InterPro" id="IPR036271">
    <property type="entry name" value="Tet_transcr_reg_TetR-rel_C_sf"/>
</dbReference>
<feature type="region of interest" description="Disordered" evidence="6">
    <location>
        <begin position="1"/>
        <end position="27"/>
    </location>
</feature>
<dbReference type="InterPro" id="IPR050109">
    <property type="entry name" value="HTH-type_TetR-like_transc_reg"/>
</dbReference>
<dbReference type="InterPro" id="IPR009057">
    <property type="entry name" value="Homeodomain-like_sf"/>
</dbReference>
<accession>A0ABT6ZST6</accession>
<keyword evidence="3 5" id="KW-0238">DNA-binding</keyword>
<protein>
    <submittedName>
        <fullName evidence="8">TetR/AcrR family transcriptional regulator</fullName>
    </submittedName>
</protein>